<dbReference type="Proteomes" id="UP000602050">
    <property type="component" value="Unassembled WGS sequence"/>
</dbReference>
<organism evidence="2 3">
    <name type="scientific">Compostibacillus humi</name>
    <dbReference type="NCBI Taxonomy" id="1245525"/>
    <lineage>
        <taxon>Bacteria</taxon>
        <taxon>Bacillati</taxon>
        <taxon>Bacillota</taxon>
        <taxon>Bacilli</taxon>
        <taxon>Bacillales</taxon>
        <taxon>Bacillaceae</taxon>
        <taxon>Compostibacillus</taxon>
    </lineage>
</organism>
<dbReference type="EMBL" id="BMEV01000060">
    <property type="protein sequence ID" value="GFZ85139.1"/>
    <property type="molecule type" value="Genomic_DNA"/>
</dbReference>
<accession>A0A8J2TPW8</accession>
<feature type="transmembrane region" description="Helical" evidence="1">
    <location>
        <begin position="6"/>
        <end position="24"/>
    </location>
</feature>
<protein>
    <recommendedName>
        <fullName evidence="4">DNA-binding protein</fullName>
    </recommendedName>
</protein>
<evidence type="ECO:0000256" key="1">
    <source>
        <dbReference type="SAM" id="Phobius"/>
    </source>
</evidence>
<keyword evidence="1" id="KW-1133">Transmembrane helix</keyword>
<dbReference type="AlphaFoldDB" id="A0A8J2TPW8"/>
<reference evidence="2" key="1">
    <citation type="journal article" date="2014" name="Int. J. Syst. Evol. Microbiol.">
        <title>Complete genome sequence of Corynebacterium casei LMG S-19264T (=DSM 44701T), isolated from a smear-ripened cheese.</title>
        <authorList>
            <consortium name="US DOE Joint Genome Institute (JGI-PGF)"/>
            <person name="Walter F."/>
            <person name="Albersmeier A."/>
            <person name="Kalinowski J."/>
            <person name="Ruckert C."/>
        </authorList>
    </citation>
    <scope>NUCLEOTIDE SEQUENCE</scope>
    <source>
        <strain evidence="2">CGMCC 1.12360</strain>
    </source>
</reference>
<evidence type="ECO:0000313" key="2">
    <source>
        <dbReference type="EMBL" id="GFZ85139.1"/>
    </source>
</evidence>
<evidence type="ECO:0008006" key="4">
    <source>
        <dbReference type="Google" id="ProtNLM"/>
    </source>
</evidence>
<keyword evidence="1" id="KW-0812">Transmembrane</keyword>
<evidence type="ECO:0000313" key="3">
    <source>
        <dbReference type="Proteomes" id="UP000602050"/>
    </source>
</evidence>
<reference evidence="2" key="2">
    <citation type="submission" date="2020-09" db="EMBL/GenBank/DDBJ databases">
        <authorList>
            <person name="Sun Q."/>
            <person name="Zhou Y."/>
        </authorList>
    </citation>
    <scope>NUCLEOTIDE SEQUENCE</scope>
    <source>
        <strain evidence="2">CGMCC 1.12360</strain>
    </source>
</reference>
<keyword evidence="3" id="KW-1185">Reference proteome</keyword>
<keyword evidence="1" id="KW-0472">Membrane</keyword>
<name>A0A8J2TPW8_9BACI</name>
<proteinExistence type="predicted"/>
<sequence length="96" mass="11071">MEIEMVGLGIPIAIGLALMGYFIGKGLQNFSTPEKQQSYQQISEEDLPFYIHLSKEEVEELLTKYPGAPKIELNGTTYYPYKQFIDWLTSNEIYKK</sequence>
<comment type="caution">
    <text evidence="2">The sequence shown here is derived from an EMBL/GenBank/DDBJ whole genome shotgun (WGS) entry which is preliminary data.</text>
</comment>
<gene>
    <name evidence="2" type="ORF">GCM10010978_26630</name>
</gene>